<dbReference type="Pfam" id="PF01557">
    <property type="entry name" value="FAA_hydrolase"/>
    <property type="match status" value="1"/>
</dbReference>
<evidence type="ECO:0000256" key="1">
    <source>
        <dbReference type="ARBA" id="ARBA00001946"/>
    </source>
</evidence>
<comment type="similarity">
    <text evidence="2">Belongs to the FAH family.</text>
</comment>
<dbReference type="PANTHER" id="PTHR42796:SF4">
    <property type="entry name" value="FUMARYLACETOACETATE HYDROLASE DOMAIN-CONTAINING PROTEIN 2A"/>
    <property type="match status" value="1"/>
</dbReference>
<dbReference type="PANTHER" id="PTHR42796">
    <property type="entry name" value="FUMARYLACETOACETATE HYDROLASE DOMAIN-CONTAINING PROTEIN 2A-RELATED"/>
    <property type="match status" value="1"/>
</dbReference>
<dbReference type="GO" id="GO:0016787">
    <property type="term" value="F:hydrolase activity"/>
    <property type="evidence" value="ECO:0007669"/>
    <property type="project" value="UniProtKB-KW"/>
</dbReference>
<gene>
    <name evidence="5" type="ORF">PSQ39_02210</name>
</gene>
<keyword evidence="3" id="KW-0479">Metal-binding</keyword>
<accession>A0ABT5MEA7</accession>
<organism evidence="5 6">
    <name type="scientific">Curvibacter microcysteis</name>
    <dbReference type="NCBI Taxonomy" id="3026419"/>
    <lineage>
        <taxon>Bacteria</taxon>
        <taxon>Pseudomonadati</taxon>
        <taxon>Pseudomonadota</taxon>
        <taxon>Betaproteobacteria</taxon>
        <taxon>Burkholderiales</taxon>
        <taxon>Comamonadaceae</taxon>
        <taxon>Curvibacter</taxon>
    </lineage>
</organism>
<evidence type="ECO:0000256" key="3">
    <source>
        <dbReference type="ARBA" id="ARBA00022723"/>
    </source>
</evidence>
<keyword evidence="5" id="KW-0378">Hydrolase</keyword>
<dbReference type="Gene3D" id="3.90.850.10">
    <property type="entry name" value="Fumarylacetoacetase-like, C-terminal domain"/>
    <property type="match status" value="1"/>
</dbReference>
<dbReference type="SUPFAM" id="SSF56529">
    <property type="entry name" value="FAH"/>
    <property type="match status" value="1"/>
</dbReference>
<comment type="cofactor">
    <cofactor evidence="1">
        <name>Mg(2+)</name>
        <dbReference type="ChEBI" id="CHEBI:18420"/>
    </cofactor>
</comment>
<evidence type="ECO:0000256" key="2">
    <source>
        <dbReference type="ARBA" id="ARBA00010211"/>
    </source>
</evidence>
<dbReference type="Proteomes" id="UP001528672">
    <property type="component" value="Unassembled WGS sequence"/>
</dbReference>
<dbReference type="EMBL" id="JAQSIO010000001">
    <property type="protein sequence ID" value="MDD0813436.1"/>
    <property type="molecule type" value="Genomic_DNA"/>
</dbReference>
<proteinExistence type="inferred from homology"/>
<evidence type="ECO:0000313" key="6">
    <source>
        <dbReference type="Proteomes" id="UP001528672"/>
    </source>
</evidence>
<dbReference type="InterPro" id="IPR011234">
    <property type="entry name" value="Fumarylacetoacetase-like_C"/>
</dbReference>
<evidence type="ECO:0000313" key="5">
    <source>
        <dbReference type="EMBL" id="MDD0813436.1"/>
    </source>
</evidence>
<dbReference type="RefSeq" id="WP_273924956.1">
    <property type="nucleotide sequence ID" value="NZ_JAQSIN010000005.1"/>
</dbReference>
<dbReference type="InterPro" id="IPR051121">
    <property type="entry name" value="FAH"/>
</dbReference>
<name>A0ABT5MEA7_9BURK</name>
<feature type="domain" description="Fumarylacetoacetase-like C-terminal" evidence="4">
    <location>
        <begin position="72"/>
        <end position="283"/>
    </location>
</feature>
<protein>
    <submittedName>
        <fullName evidence="5">Fumarylacetoacetate hydrolase family protein</fullName>
    </submittedName>
</protein>
<dbReference type="InterPro" id="IPR036663">
    <property type="entry name" value="Fumarylacetoacetase_C_sf"/>
</dbReference>
<evidence type="ECO:0000259" key="4">
    <source>
        <dbReference type="Pfam" id="PF01557"/>
    </source>
</evidence>
<sequence>MKLVRYGKPGQEKPGLIDAQGKLRDLSAVVKDVGPEQLSDAALAKLAKVNVDKLPLVRGKPRFGTPVAGTRKFIAIGLNYADHAAESGLPIPQEPVVFTKAISCIQGPNDPVMLPKGSKKTDWEVELGVVIGKRARYITQKEALSHVAGYVTINDVSEREFQIERGGTWDKGKGCDTFGPIGPWLVTRDEVPNPQKLSMWLDVNGQRMQTGNTKTMIFSVAKIVSYLSQFMTLEPGDIITTGTPPGVGMGIKKDGQPAPVYLKKGDVVTLGIEGLGEQRQDVVAFKL</sequence>
<keyword evidence="6" id="KW-1185">Reference proteome</keyword>
<reference evidence="5 6" key="1">
    <citation type="submission" date="2023-02" db="EMBL/GenBank/DDBJ databases">
        <title>Bacterial whole genome sequence for Curvibacter sp. HBC28.</title>
        <authorList>
            <person name="Le V."/>
            <person name="Ko S.-R."/>
            <person name="Ahn C.-Y."/>
            <person name="Oh H.-M."/>
        </authorList>
    </citation>
    <scope>NUCLEOTIDE SEQUENCE [LARGE SCALE GENOMIC DNA]</scope>
    <source>
        <strain evidence="5 6">HBC28</strain>
    </source>
</reference>
<comment type="caution">
    <text evidence="5">The sequence shown here is derived from an EMBL/GenBank/DDBJ whole genome shotgun (WGS) entry which is preliminary data.</text>
</comment>